<sequence length="333" mass="36402">MAQLNPKEMQQALAKPFAPEDLEWRLQNTIEEKMRGLAVPYVTNRAIQNRLDEVCGPENWYNDFKPWHSNGKKEAQLCGIAIYFEGRGFITKWDGAEDSDIEAVKGGLSDSMKRAAVQWGIGRVLYDLNTVWVEIEKRGRSFVIKDSERAKLDNAYLSALKRLGLTPAAACGIQSLLTPKTLPGQTAPEENATAANPQPKQGNSQPTPAPASQRAELPTTLSASQQTLPAQQSRAAASRTVPFTPPQSAARQRTDCYVVLSTKVQGGMSGSSTLVTLRAPDGKQIPAFARGARPELSAGTVLSNVKLTMRQQDTVAFYVLESYEIVPQEDRAA</sequence>
<reference evidence="5 6" key="1">
    <citation type="submission" date="2021-06" db="EMBL/GenBank/DDBJ databases">
        <authorList>
            <person name="Sun Q."/>
            <person name="Li D."/>
        </authorList>
    </citation>
    <scope>NUCLEOTIDE SEQUENCE [LARGE SCALE GENOMIC DNA]</scope>
    <source>
        <strain evidence="5 6">MSJ-2</strain>
    </source>
</reference>
<keyword evidence="3" id="KW-0234">DNA repair</keyword>
<keyword evidence="6" id="KW-1185">Reference proteome</keyword>
<evidence type="ECO:0000256" key="4">
    <source>
        <dbReference type="SAM" id="MobiDB-lite"/>
    </source>
</evidence>
<keyword evidence="2" id="KW-0227">DNA damage</keyword>
<feature type="compositionally biased region" description="Polar residues" evidence="4">
    <location>
        <begin position="219"/>
        <end position="235"/>
    </location>
</feature>
<gene>
    <name evidence="5" type="ORF">KQI82_05590</name>
</gene>
<protein>
    <recommendedName>
        <fullName evidence="7">Rad52/22 family double-strand break repair protein</fullName>
    </recommendedName>
</protein>
<dbReference type="EMBL" id="JAHLQN010000001">
    <property type="protein sequence ID" value="MBU5626394.1"/>
    <property type="molecule type" value="Genomic_DNA"/>
</dbReference>
<evidence type="ECO:0000256" key="2">
    <source>
        <dbReference type="ARBA" id="ARBA00022763"/>
    </source>
</evidence>
<dbReference type="InterPro" id="IPR041247">
    <property type="entry name" value="Rad52_fam"/>
</dbReference>
<dbReference type="RefSeq" id="WP_216631884.1">
    <property type="nucleotide sequence ID" value="NZ_JAHLQN010000001.1"/>
</dbReference>
<name>A0ABS6FAR4_9FIRM</name>
<evidence type="ECO:0000313" key="5">
    <source>
        <dbReference type="EMBL" id="MBU5626394.1"/>
    </source>
</evidence>
<evidence type="ECO:0000313" key="6">
    <source>
        <dbReference type="Proteomes" id="UP000787672"/>
    </source>
</evidence>
<evidence type="ECO:0008006" key="7">
    <source>
        <dbReference type="Google" id="ProtNLM"/>
    </source>
</evidence>
<dbReference type="Pfam" id="PF04098">
    <property type="entry name" value="Rad52_Rad22"/>
    <property type="match status" value="1"/>
</dbReference>
<feature type="region of interest" description="Disordered" evidence="4">
    <location>
        <begin position="181"/>
        <end position="248"/>
    </location>
</feature>
<evidence type="ECO:0000256" key="3">
    <source>
        <dbReference type="ARBA" id="ARBA00023204"/>
    </source>
</evidence>
<proteinExistence type="inferred from homology"/>
<organism evidence="5 6">
    <name type="scientific">Dysosmobacter acutus</name>
    <dbReference type="NCBI Taxonomy" id="2841504"/>
    <lineage>
        <taxon>Bacteria</taxon>
        <taxon>Bacillati</taxon>
        <taxon>Bacillota</taxon>
        <taxon>Clostridia</taxon>
        <taxon>Eubacteriales</taxon>
        <taxon>Oscillospiraceae</taxon>
        <taxon>Dysosmobacter</taxon>
    </lineage>
</organism>
<feature type="compositionally biased region" description="Polar residues" evidence="4">
    <location>
        <begin position="193"/>
        <end position="206"/>
    </location>
</feature>
<dbReference type="Proteomes" id="UP000787672">
    <property type="component" value="Unassembled WGS sequence"/>
</dbReference>
<evidence type="ECO:0000256" key="1">
    <source>
        <dbReference type="ARBA" id="ARBA00006638"/>
    </source>
</evidence>
<comment type="caution">
    <text evidence="5">The sequence shown here is derived from an EMBL/GenBank/DDBJ whole genome shotgun (WGS) entry which is preliminary data.</text>
</comment>
<comment type="similarity">
    <text evidence="1">Belongs to the RAD52 family.</text>
</comment>
<accession>A0ABS6FAR4</accession>